<keyword evidence="3" id="KW-1185">Reference proteome</keyword>
<comment type="caution">
    <text evidence="2">The sequence shown here is derived from an EMBL/GenBank/DDBJ whole genome shotgun (WGS) entry which is preliminary data.</text>
</comment>
<proteinExistence type="predicted"/>
<feature type="compositionally biased region" description="Polar residues" evidence="1">
    <location>
        <begin position="17"/>
        <end position="26"/>
    </location>
</feature>
<name>A0A1Y1V3E9_9FUNG</name>
<dbReference type="OrthoDB" id="31616at2759"/>
<dbReference type="EMBL" id="MCFH01000035">
    <property type="protein sequence ID" value="ORX46398.1"/>
    <property type="molecule type" value="Genomic_DNA"/>
</dbReference>
<feature type="region of interest" description="Disordered" evidence="1">
    <location>
        <begin position="1"/>
        <end position="26"/>
    </location>
</feature>
<sequence length="584" mass="67817">MDQTKSKGESLLPPATVNGSTNPTSKGESLFKFDNMLDDLNDESFNSKKKQQLLLGIYSLDTIIRYMDDFKIGKCLEMQGIKEYYFELDTSDWYIHKFYLWMGQKDISPKNESHLLAEMWFRRVQNIHQVRGIADVAYTDHRVETKRRTHTSQYAPQTEDTIPEIYHSHDNYLLVNAAPLLKSTFLKLEHIDFIVVEWTRMQNPTVSPFNYHTNIKHERILMNTPSPSIINNNNNNESEILNTNSDNNTKSKMDSNIINNSSTINSNNNELNNVNNNITKDNDKNQNTCIDPFLLLPGQNYPSLGIGRIIDKVLFRISMDDKKDGILNVPLYFHNAVFYQKENYHFVNPIFEGIYETMYRDLLPWIKEKGLGYVAHGLLRGLVKAWVTFEYVEIISKDEEDESVTTEDSGNEEDENKDEKTEGENKNKKKPLRVEFENGVPIPIKNNQCSQDPTSIQESDIAKSFEDNDDVRSFKSDFDSEDENEAPHPIKNKKIVYQLPKKNGRPYATVRWKGLDMMYPLSQTMKNFYNSKNYKKLKQEYCGSGVFWIDSETNSLLTEKDWQMAVYANDVDTRPASQLKFKNN</sequence>
<evidence type="ECO:0000313" key="3">
    <source>
        <dbReference type="Proteomes" id="UP000193719"/>
    </source>
</evidence>
<feature type="region of interest" description="Disordered" evidence="1">
    <location>
        <begin position="400"/>
        <end position="433"/>
    </location>
</feature>
<protein>
    <submittedName>
        <fullName evidence="2">Uncharacterized protein</fullName>
    </submittedName>
</protein>
<accession>A0A1Y1V3E9</accession>
<evidence type="ECO:0000256" key="1">
    <source>
        <dbReference type="SAM" id="MobiDB-lite"/>
    </source>
</evidence>
<dbReference type="AlphaFoldDB" id="A0A1Y1V3E9"/>
<dbReference type="Proteomes" id="UP000193719">
    <property type="component" value="Unassembled WGS sequence"/>
</dbReference>
<feature type="compositionally biased region" description="Acidic residues" evidence="1">
    <location>
        <begin position="400"/>
        <end position="416"/>
    </location>
</feature>
<feature type="compositionally biased region" description="Basic and acidic residues" evidence="1">
    <location>
        <begin position="417"/>
        <end position="433"/>
    </location>
</feature>
<gene>
    <name evidence="2" type="ORF">BCR36DRAFT_103141</name>
</gene>
<organism evidence="2 3">
    <name type="scientific">Piromyces finnis</name>
    <dbReference type="NCBI Taxonomy" id="1754191"/>
    <lineage>
        <taxon>Eukaryota</taxon>
        <taxon>Fungi</taxon>
        <taxon>Fungi incertae sedis</taxon>
        <taxon>Chytridiomycota</taxon>
        <taxon>Chytridiomycota incertae sedis</taxon>
        <taxon>Neocallimastigomycetes</taxon>
        <taxon>Neocallimastigales</taxon>
        <taxon>Neocallimastigaceae</taxon>
        <taxon>Piromyces</taxon>
    </lineage>
</organism>
<evidence type="ECO:0000313" key="2">
    <source>
        <dbReference type="EMBL" id="ORX46398.1"/>
    </source>
</evidence>
<reference evidence="2 3" key="2">
    <citation type="submission" date="2016-08" db="EMBL/GenBank/DDBJ databases">
        <title>Pervasive Adenine N6-methylation of Active Genes in Fungi.</title>
        <authorList>
            <consortium name="DOE Joint Genome Institute"/>
            <person name="Mondo S.J."/>
            <person name="Dannebaum R.O."/>
            <person name="Kuo R.C."/>
            <person name="Labutti K."/>
            <person name="Haridas S."/>
            <person name="Kuo A."/>
            <person name="Salamov A."/>
            <person name="Ahrendt S.R."/>
            <person name="Lipzen A."/>
            <person name="Sullivan W."/>
            <person name="Andreopoulos W.B."/>
            <person name="Clum A."/>
            <person name="Lindquist E."/>
            <person name="Daum C."/>
            <person name="Ramamoorthy G.K."/>
            <person name="Gryganskyi A."/>
            <person name="Culley D."/>
            <person name="Magnuson J.K."/>
            <person name="James T.Y."/>
            <person name="O'Malley M.A."/>
            <person name="Stajich J.E."/>
            <person name="Spatafora J.W."/>
            <person name="Visel A."/>
            <person name="Grigoriev I.V."/>
        </authorList>
    </citation>
    <scope>NUCLEOTIDE SEQUENCE [LARGE SCALE GENOMIC DNA]</scope>
    <source>
        <strain evidence="3">finn</strain>
    </source>
</reference>
<reference evidence="2 3" key="1">
    <citation type="submission" date="2016-08" db="EMBL/GenBank/DDBJ databases">
        <title>Genomes of anaerobic fungi encode conserved fungal cellulosomes for biomass hydrolysis.</title>
        <authorList>
            <consortium name="DOE Joint Genome Institute"/>
            <person name="Haitjema C.H."/>
            <person name="Gilmore S.P."/>
            <person name="Henske J.K."/>
            <person name="Solomon K.V."/>
            <person name="De Groot R."/>
            <person name="Kuo A."/>
            <person name="Mondo S.J."/>
            <person name="Salamov A.A."/>
            <person name="Labutti K."/>
            <person name="Zhao Z."/>
            <person name="Chiniquy J."/>
            <person name="Barry K."/>
            <person name="Brewer H.M."/>
            <person name="Purvine S.O."/>
            <person name="Wright A.T."/>
            <person name="Boxma B."/>
            <person name="Van Alen T."/>
            <person name="Hackstein J.H."/>
            <person name="Baker S.E."/>
            <person name="Grigoriev I.V."/>
            <person name="O'Malley M.A."/>
        </authorList>
    </citation>
    <scope>NUCLEOTIDE SEQUENCE [LARGE SCALE GENOMIC DNA]</scope>
    <source>
        <strain evidence="3">finn</strain>
    </source>
</reference>